<dbReference type="PROSITE" id="PS51704">
    <property type="entry name" value="GP_PDE"/>
    <property type="match status" value="1"/>
</dbReference>
<keyword evidence="3" id="KW-1185">Reference proteome</keyword>
<dbReference type="SUPFAM" id="SSF51695">
    <property type="entry name" value="PLC-like phosphodiesterases"/>
    <property type="match status" value="1"/>
</dbReference>
<dbReference type="OrthoDB" id="1058301at2759"/>
<dbReference type="GO" id="GO:0006629">
    <property type="term" value="P:lipid metabolic process"/>
    <property type="evidence" value="ECO:0007669"/>
    <property type="project" value="InterPro"/>
</dbReference>
<evidence type="ECO:0000313" key="2">
    <source>
        <dbReference type="EMBL" id="OLL24117.1"/>
    </source>
</evidence>
<reference evidence="2 3" key="1">
    <citation type="submission" date="2016-04" db="EMBL/GenBank/DDBJ databases">
        <title>Evolutionary innovation and constraint leading to complex multicellularity in the Ascomycota.</title>
        <authorList>
            <person name="Cisse O."/>
            <person name="Nguyen A."/>
            <person name="Hewitt D.A."/>
            <person name="Jedd G."/>
            <person name="Stajich J.E."/>
        </authorList>
    </citation>
    <scope>NUCLEOTIDE SEQUENCE [LARGE SCALE GENOMIC DNA]</scope>
    <source>
        <strain evidence="2 3">DAH-3</strain>
    </source>
</reference>
<dbReference type="GO" id="GO:0008081">
    <property type="term" value="F:phosphoric diester hydrolase activity"/>
    <property type="evidence" value="ECO:0007669"/>
    <property type="project" value="InterPro"/>
</dbReference>
<dbReference type="Pfam" id="PF03009">
    <property type="entry name" value="GDPD"/>
    <property type="match status" value="1"/>
</dbReference>
<evidence type="ECO:0000259" key="1">
    <source>
        <dbReference type="PROSITE" id="PS51704"/>
    </source>
</evidence>
<dbReference type="AlphaFoldDB" id="A0A1U7LN95"/>
<protein>
    <submittedName>
        <fullName evidence="2">Phosphatidylglycerol phospholipase C</fullName>
    </submittedName>
</protein>
<feature type="domain" description="GP-PDE" evidence="1">
    <location>
        <begin position="1"/>
        <end position="180"/>
    </location>
</feature>
<dbReference type="InterPro" id="IPR030395">
    <property type="entry name" value="GP_PDE_dom"/>
</dbReference>
<accession>A0A1U7LN95</accession>
<dbReference type="OMA" id="RTTKEPK"/>
<dbReference type="InterPro" id="IPR017946">
    <property type="entry name" value="PLC-like_Pdiesterase_TIM-brl"/>
</dbReference>
<dbReference type="PANTHER" id="PTHR43805">
    <property type="entry name" value="GLYCEROPHOSPHORYL DIESTER PHOSPHODIESTERASE"/>
    <property type="match status" value="1"/>
</dbReference>
<evidence type="ECO:0000313" key="3">
    <source>
        <dbReference type="Proteomes" id="UP000186594"/>
    </source>
</evidence>
<sequence length="217" mass="25585">MCHDPNLLRCFNIKKQVSDMDYYGEIDKLLTVKEPKDKMPLLKDVLELVHTKVQWLLIDIKMDNPIRIIHEIAKVLQVEDSLDFWAGRILLGIWHDKFLQHISLSTTYARSKFLHHSQVQSLNMYLPSLYNENSFIKEAQAMGKTVLVWTVNDEDWMHWALDIGVDGVISDYPNKTMKVIHEKPGSFHWSFGKMVMMWTGKILGRIVMTWRVWKWSI</sequence>
<comment type="caution">
    <text evidence="2">The sequence shown here is derived from an EMBL/GenBank/DDBJ whole genome shotgun (WGS) entry which is preliminary data.</text>
</comment>
<dbReference type="EMBL" id="LXFE01000976">
    <property type="protein sequence ID" value="OLL24117.1"/>
    <property type="molecule type" value="Genomic_DNA"/>
</dbReference>
<dbReference type="Proteomes" id="UP000186594">
    <property type="component" value="Unassembled WGS sequence"/>
</dbReference>
<proteinExistence type="predicted"/>
<dbReference type="STRING" id="1198029.A0A1U7LN95"/>
<gene>
    <name evidence="2" type="ORF">NEOLI_000361</name>
</gene>
<dbReference type="Gene3D" id="3.20.20.190">
    <property type="entry name" value="Phosphatidylinositol (PI) phosphodiesterase"/>
    <property type="match status" value="1"/>
</dbReference>
<dbReference type="PANTHER" id="PTHR43805:SF1">
    <property type="entry name" value="GP-PDE DOMAIN-CONTAINING PROTEIN"/>
    <property type="match status" value="1"/>
</dbReference>
<organism evidence="2 3">
    <name type="scientific">Neolecta irregularis (strain DAH-3)</name>
    <dbReference type="NCBI Taxonomy" id="1198029"/>
    <lineage>
        <taxon>Eukaryota</taxon>
        <taxon>Fungi</taxon>
        <taxon>Dikarya</taxon>
        <taxon>Ascomycota</taxon>
        <taxon>Taphrinomycotina</taxon>
        <taxon>Neolectales</taxon>
        <taxon>Neolectaceae</taxon>
        <taxon>Neolecta</taxon>
    </lineage>
</organism>
<name>A0A1U7LN95_NEOID</name>